<dbReference type="Gene3D" id="3.40.50.150">
    <property type="entry name" value="Vaccinia Virus protein VP39"/>
    <property type="match status" value="1"/>
</dbReference>
<dbReference type="InterPro" id="IPR026170">
    <property type="entry name" value="FAM173A/B"/>
</dbReference>
<dbReference type="EMBL" id="AMFJ01000262">
    <property type="protein sequence ID" value="EKE28953.1"/>
    <property type="molecule type" value="Genomic_DNA"/>
</dbReference>
<dbReference type="InterPro" id="IPR029063">
    <property type="entry name" value="SAM-dependent_MTases_sf"/>
</dbReference>
<reference evidence="5" key="1">
    <citation type="journal article" date="2012" name="Science">
        <title>Fermentation, hydrogen, and sulfur metabolism in multiple uncultivated bacterial phyla.</title>
        <authorList>
            <person name="Wrighton K.C."/>
            <person name="Thomas B.C."/>
            <person name="Sharon I."/>
            <person name="Miller C.S."/>
            <person name="Castelle C.J."/>
            <person name="VerBerkmoes N.C."/>
            <person name="Wilkins M.J."/>
            <person name="Hettich R.L."/>
            <person name="Lipton M.S."/>
            <person name="Williams K.H."/>
            <person name="Long P.E."/>
            <person name="Banfield J.F."/>
        </authorList>
    </citation>
    <scope>NUCLEOTIDE SEQUENCE [LARGE SCALE GENOMIC DNA]</scope>
</reference>
<keyword evidence="3" id="KW-0949">S-adenosyl-L-methionine</keyword>
<feature type="transmembrane region" description="Helical" evidence="4">
    <location>
        <begin position="5"/>
        <end position="23"/>
    </location>
</feature>
<protein>
    <recommendedName>
        <fullName evidence="6">DOT1 domain-containing protein</fullName>
    </recommendedName>
</protein>
<name>K2G146_9BACT</name>
<keyword evidence="2" id="KW-0808">Transferase</keyword>
<dbReference type="PANTHER" id="PTHR13610:SF11">
    <property type="entry name" value="METHYLTRANSFERASE DOMAIN-CONTAINING PROTEIN"/>
    <property type="match status" value="1"/>
</dbReference>
<dbReference type="PANTHER" id="PTHR13610">
    <property type="entry name" value="METHYLTRANSFERASE DOMAIN-CONTAINING PROTEIN"/>
    <property type="match status" value="1"/>
</dbReference>
<evidence type="ECO:0008006" key="6">
    <source>
        <dbReference type="Google" id="ProtNLM"/>
    </source>
</evidence>
<gene>
    <name evidence="5" type="ORF">ACD_2C00262G0006</name>
</gene>
<keyword evidence="4" id="KW-0812">Transmembrane</keyword>
<evidence type="ECO:0000313" key="5">
    <source>
        <dbReference type="EMBL" id="EKE28953.1"/>
    </source>
</evidence>
<dbReference type="GO" id="GO:0032259">
    <property type="term" value="P:methylation"/>
    <property type="evidence" value="ECO:0007669"/>
    <property type="project" value="UniProtKB-KW"/>
</dbReference>
<sequence>MVSILFLLLIISFIPMLIFAPWVPTRYSDIERIGKLTGLKEDDVVYDLGSGDGKVIFWLSKMSNCKFIWIESFIFLYLYSILKKYLYFKDKNIDFRIGNIFNSDLSDATVIYVFWFPEKMGKLTKKLLKECKKWTRVISYSFEIGWLKVLKKDKPSDKELTIYAYEI</sequence>
<evidence type="ECO:0000256" key="1">
    <source>
        <dbReference type="ARBA" id="ARBA00022603"/>
    </source>
</evidence>
<feature type="transmembrane region" description="Helical" evidence="4">
    <location>
        <begin position="67"/>
        <end position="86"/>
    </location>
</feature>
<accession>K2G146</accession>
<keyword evidence="4" id="KW-1133">Transmembrane helix</keyword>
<evidence type="ECO:0000256" key="4">
    <source>
        <dbReference type="SAM" id="Phobius"/>
    </source>
</evidence>
<dbReference type="AlphaFoldDB" id="K2G146"/>
<dbReference type="SUPFAM" id="SSF53335">
    <property type="entry name" value="S-adenosyl-L-methionine-dependent methyltransferases"/>
    <property type="match status" value="1"/>
</dbReference>
<comment type="caution">
    <text evidence="5">The sequence shown here is derived from an EMBL/GenBank/DDBJ whole genome shotgun (WGS) entry which is preliminary data.</text>
</comment>
<evidence type="ECO:0000256" key="3">
    <source>
        <dbReference type="ARBA" id="ARBA00022691"/>
    </source>
</evidence>
<keyword evidence="4" id="KW-0472">Membrane</keyword>
<proteinExistence type="predicted"/>
<keyword evidence="1" id="KW-0489">Methyltransferase</keyword>
<organism evidence="5">
    <name type="scientific">uncultured bacterium</name>
    <name type="common">gcode 4</name>
    <dbReference type="NCBI Taxonomy" id="1234023"/>
    <lineage>
        <taxon>Bacteria</taxon>
        <taxon>environmental samples</taxon>
    </lineage>
</organism>
<evidence type="ECO:0000256" key="2">
    <source>
        <dbReference type="ARBA" id="ARBA00022679"/>
    </source>
</evidence>
<dbReference type="GO" id="GO:0016279">
    <property type="term" value="F:protein-lysine N-methyltransferase activity"/>
    <property type="evidence" value="ECO:0007669"/>
    <property type="project" value="InterPro"/>
</dbReference>